<dbReference type="AlphaFoldDB" id="A0A4Y9ZY92"/>
<gene>
    <name evidence="2" type="ORF">EWM64_g4964</name>
</gene>
<protein>
    <submittedName>
        <fullName evidence="2">Uncharacterized protein</fullName>
    </submittedName>
</protein>
<comment type="caution">
    <text evidence="2">The sequence shown here is derived from an EMBL/GenBank/DDBJ whole genome shotgun (WGS) entry which is preliminary data.</text>
</comment>
<sequence length="239" mass="25852">MSTKPQPTDLTPAPEPPTMHTSAPRSQAPPADPLSMEVDKPATLQAMGTNISAPTMQLQASISIAPAPSPHPPTTSTLELWGWEVGAYAVMHPTTTCEICHAYLAHTDVSDATFAVAMHAHRHHEEHLASNGHAVLIMCCKTIERWLADCTNDLVCKEKHAHCYKANRDEARAELVATRRSLDRATVEHTCLLGLLYAYEMAPLPAIMPAPPSCASTSSSACAPHGCPKSSLLRRPWQL</sequence>
<evidence type="ECO:0000313" key="3">
    <source>
        <dbReference type="Proteomes" id="UP000298061"/>
    </source>
</evidence>
<keyword evidence="3" id="KW-1185">Reference proteome</keyword>
<dbReference type="Proteomes" id="UP000298061">
    <property type="component" value="Unassembled WGS sequence"/>
</dbReference>
<evidence type="ECO:0000313" key="2">
    <source>
        <dbReference type="EMBL" id="TFY79047.1"/>
    </source>
</evidence>
<organism evidence="2 3">
    <name type="scientific">Hericium alpestre</name>
    <dbReference type="NCBI Taxonomy" id="135208"/>
    <lineage>
        <taxon>Eukaryota</taxon>
        <taxon>Fungi</taxon>
        <taxon>Dikarya</taxon>
        <taxon>Basidiomycota</taxon>
        <taxon>Agaricomycotina</taxon>
        <taxon>Agaricomycetes</taxon>
        <taxon>Russulales</taxon>
        <taxon>Hericiaceae</taxon>
        <taxon>Hericium</taxon>
    </lineage>
</organism>
<feature type="region of interest" description="Disordered" evidence="1">
    <location>
        <begin position="1"/>
        <end position="36"/>
    </location>
</feature>
<dbReference type="EMBL" id="SFCI01000569">
    <property type="protein sequence ID" value="TFY79047.1"/>
    <property type="molecule type" value="Genomic_DNA"/>
</dbReference>
<reference evidence="2 3" key="1">
    <citation type="submission" date="2019-02" db="EMBL/GenBank/DDBJ databases">
        <title>Genome sequencing of the rare red list fungi Hericium alpestre (H. flagellum).</title>
        <authorList>
            <person name="Buettner E."/>
            <person name="Kellner H."/>
        </authorList>
    </citation>
    <scope>NUCLEOTIDE SEQUENCE [LARGE SCALE GENOMIC DNA]</scope>
    <source>
        <strain evidence="2 3">DSM 108284</strain>
    </source>
</reference>
<name>A0A4Y9ZY92_9AGAM</name>
<proteinExistence type="predicted"/>
<evidence type="ECO:0000256" key="1">
    <source>
        <dbReference type="SAM" id="MobiDB-lite"/>
    </source>
</evidence>
<accession>A0A4Y9ZY92</accession>